<dbReference type="Proteomes" id="UP001597295">
    <property type="component" value="Unassembled WGS sequence"/>
</dbReference>
<dbReference type="PANTHER" id="PTHR12835">
    <property type="entry name" value="BIOTIN PROTEIN LIGASE"/>
    <property type="match status" value="1"/>
</dbReference>
<comment type="catalytic activity">
    <reaction evidence="6">
        <text>biotin + L-lysyl-[protein] + ATP = N(6)-biotinyl-L-lysyl-[protein] + AMP + diphosphate + H(+)</text>
        <dbReference type="Rhea" id="RHEA:11756"/>
        <dbReference type="Rhea" id="RHEA-COMP:9752"/>
        <dbReference type="Rhea" id="RHEA-COMP:10505"/>
        <dbReference type="ChEBI" id="CHEBI:15378"/>
        <dbReference type="ChEBI" id="CHEBI:29969"/>
        <dbReference type="ChEBI" id="CHEBI:30616"/>
        <dbReference type="ChEBI" id="CHEBI:33019"/>
        <dbReference type="ChEBI" id="CHEBI:57586"/>
        <dbReference type="ChEBI" id="CHEBI:83144"/>
        <dbReference type="ChEBI" id="CHEBI:456215"/>
        <dbReference type="EC" id="6.3.4.15"/>
    </reaction>
</comment>
<keyword evidence="3" id="KW-0067">ATP-binding</keyword>
<dbReference type="PANTHER" id="PTHR12835:SF5">
    <property type="entry name" value="BIOTIN--PROTEIN LIGASE"/>
    <property type="match status" value="1"/>
</dbReference>
<dbReference type="Gene3D" id="3.30.930.10">
    <property type="entry name" value="Bira Bifunctional Protein, Domain 2"/>
    <property type="match status" value="1"/>
</dbReference>
<evidence type="ECO:0000256" key="4">
    <source>
        <dbReference type="ARBA" id="ARBA00023267"/>
    </source>
</evidence>
<dbReference type="Pfam" id="PF02237">
    <property type="entry name" value="BPL_C"/>
    <property type="match status" value="1"/>
</dbReference>
<reference evidence="9" key="1">
    <citation type="journal article" date="2019" name="Int. J. Syst. Evol. Microbiol.">
        <title>The Global Catalogue of Microorganisms (GCM) 10K type strain sequencing project: providing services to taxonomists for standard genome sequencing and annotation.</title>
        <authorList>
            <consortium name="The Broad Institute Genomics Platform"/>
            <consortium name="The Broad Institute Genome Sequencing Center for Infectious Disease"/>
            <person name="Wu L."/>
            <person name="Ma J."/>
        </authorList>
    </citation>
    <scope>NUCLEOTIDE SEQUENCE [LARGE SCALE GENOMIC DNA]</scope>
    <source>
        <strain evidence="9">CGMCC 1.19062</strain>
    </source>
</reference>
<accession>A0ABW5DJL2</accession>
<dbReference type="InterPro" id="IPR008988">
    <property type="entry name" value="Transcriptional_repressor_C"/>
</dbReference>
<protein>
    <recommendedName>
        <fullName evidence="5">biotin--[biotin carboxyl-carrier protein] ligase</fullName>
        <ecNumber evidence="5">6.3.4.15</ecNumber>
    </recommendedName>
</protein>
<evidence type="ECO:0000313" key="8">
    <source>
        <dbReference type="EMBL" id="MFD2261298.1"/>
    </source>
</evidence>
<dbReference type="GO" id="GO:0004077">
    <property type="term" value="F:biotin--[biotin carboxyl-carrier protein] ligase activity"/>
    <property type="evidence" value="ECO:0007669"/>
    <property type="project" value="UniProtKB-EC"/>
</dbReference>
<evidence type="ECO:0000256" key="6">
    <source>
        <dbReference type="ARBA" id="ARBA00047846"/>
    </source>
</evidence>
<evidence type="ECO:0000256" key="5">
    <source>
        <dbReference type="ARBA" id="ARBA00024227"/>
    </source>
</evidence>
<keyword evidence="2" id="KW-0547">Nucleotide-binding</keyword>
<name>A0ABW5DJL2_9PROT</name>
<dbReference type="CDD" id="cd16442">
    <property type="entry name" value="BPL"/>
    <property type="match status" value="1"/>
</dbReference>
<feature type="domain" description="BPL/LPL catalytic" evidence="7">
    <location>
        <begin position="1"/>
        <end position="182"/>
    </location>
</feature>
<evidence type="ECO:0000259" key="7">
    <source>
        <dbReference type="PROSITE" id="PS51733"/>
    </source>
</evidence>
<dbReference type="Pfam" id="PF03099">
    <property type="entry name" value="BPL_LplA_LipB"/>
    <property type="match status" value="1"/>
</dbReference>
<dbReference type="Gene3D" id="2.30.30.100">
    <property type="match status" value="1"/>
</dbReference>
<proteinExistence type="predicted"/>
<dbReference type="EC" id="6.3.4.15" evidence="5"/>
<dbReference type="InterPro" id="IPR003142">
    <property type="entry name" value="BPL_C"/>
</dbReference>
<keyword evidence="9" id="KW-1185">Reference proteome</keyword>
<keyword evidence="4" id="KW-0092">Biotin</keyword>
<organism evidence="8 9">
    <name type="scientific">Lacibacterium aquatile</name>
    <dbReference type="NCBI Taxonomy" id="1168082"/>
    <lineage>
        <taxon>Bacteria</taxon>
        <taxon>Pseudomonadati</taxon>
        <taxon>Pseudomonadota</taxon>
        <taxon>Alphaproteobacteria</taxon>
        <taxon>Rhodospirillales</taxon>
        <taxon>Rhodospirillaceae</taxon>
    </lineage>
</organism>
<dbReference type="EMBL" id="JBHUIP010000001">
    <property type="protein sequence ID" value="MFD2261298.1"/>
    <property type="molecule type" value="Genomic_DNA"/>
</dbReference>
<sequence>MGELMGDTLPPGFSLTLLDEAGSTNDEAARLAASGAAEFTIVQALRQTSARGRQGRAWAAPTGNLYFSMVLRPVRPLVEIAQISLVAGMALAEATAELIGTRAEVAIKWPNDLLIDNAKGAGLLLEAQNGVVILGIGVNVASHPDETPYPATHIGAYVPGITPHGVLTRFCRSFALAYGRWSVEGFAPLRETWMARAWKLGETVRLRPGTEMIHGRFLGIDEGGAMLLELDDGIRRFTAGEMFGL</sequence>
<dbReference type="SUPFAM" id="SSF50037">
    <property type="entry name" value="C-terminal domain of transcriptional repressors"/>
    <property type="match status" value="1"/>
</dbReference>
<dbReference type="PROSITE" id="PS51733">
    <property type="entry name" value="BPL_LPL_CATALYTIC"/>
    <property type="match status" value="1"/>
</dbReference>
<evidence type="ECO:0000256" key="1">
    <source>
        <dbReference type="ARBA" id="ARBA00022598"/>
    </source>
</evidence>
<evidence type="ECO:0000256" key="3">
    <source>
        <dbReference type="ARBA" id="ARBA00022840"/>
    </source>
</evidence>
<dbReference type="RefSeq" id="WP_379873869.1">
    <property type="nucleotide sequence ID" value="NZ_JBHUIP010000001.1"/>
</dbReference>
<dbReference type="InterPro" id="IPR004408">
    <property type="entry name" value="Biotin_CoA_COase_ligase"/>
</dbReference>
<dbReference type="SUPFAM" id="SSF55681">
    <property type="entry name" value="Class II aaRS and biotin synthetases"/>
    <property type="match status" value="1"/>
</dbReference>
<comment type="caution">
    <text evidence="8">The sequence shown here is derived from an EMBL/GenBank/DDBJ whole genome shotgun (WGS) entry which is preliminary data.</text>
</comment>
<dbReference type="InterPro" id="IPR004143">
    <property type="entry name" value="BPL_LPL_catalytic"/>
</dbReference>
<keyword evidence="1 8" id="KW-0436">Ligase</keyword>
<evidence type="ECO:0000256" key="2">
    <source>
        <dbReference type="ARBA" id="ARBA00022741"/>
    </source>
</evidence>
<gene>
    <name evidence="8" type="ORF">ACFSM5_00240</name>
</gene>
<dbReference type="NCBIfam" id="TIGR00121">
    <property type="entry name" value="birA_ligase"/>
    <property type="match status" value="1"/>
</dbReference>
<dbReference type="InterPro" id="IPR045864">
    <property type="entry name" value="aa-tRNA-synth_II/BPL/LPL"/>
</dbReference>
<evidence type="ECO:0000313" key="9">
    <source>
        <dbReference type="Proteomes" id="UP001597295"/>
    </source>
</evidence>